<dbReference type="PANTHER" id="PTHR37318">
    <property type="entry name" value="BSL7504 PROTEIN"/>
    <property type="match status" value="1"/>
</dbReference>
<name>A0A382HRN8_9ZZZZ</name>
<feature type="non-terminal residue" evidence="2">
    <location>
        <position position="1"/>
    </location>
</feature>
<dbReference type="PANTHER" id="PTHR37318:SF1">
    <property type="entry name" value="BSL7504 PROTEIN"/>
    <property type="match status" value="1"/>
</dbReference>
<organism evidence="2">
    <name type="scientific">marine metagenome</name>
    <dbReference type="NCBI Taxonomy" id="408172"/>
    <lineage>
        <taxon>unclassified sequences</taxon>
        <taxon>metagenomes</taxon>
        <taxon>ecological metagenomes</taxon>
    </lineage>
</organism>
<protein>
    <recommendedName>
        <fullName evidence="1">Winged helix DNA-binding domain-containing protein</fullName>
    </recommendedName>
</protein>
<proteinExistence type="predicted"/>
<feature type="domain" description="Winged helix DNA-binding" evidence="1">
    <location>
        <begin position="5"/>
        <end position="81"/>
    </location>
</feature>
<dbReference type="Pfam" id="PF13601">
    <property type="entry name" value="HTH_34"/>
    <property type="match status" value="1"/>
</dbReference>
<sequence>LFNIIRLKIMSTLISVDTCDFNYLLKITESTKGNLSIQLKKLGGEKYINVNKCFENNYPKTRYKITSKGVRLFEKFFKDIQTLKKN</sequence>
<accession>A0A382HRN8</accession>
<gene>
    <name evidence="2" type="ORF">METZ01_LOCUS242880</name>
</gene>
<dbReference type="SUPFAM" id="SSF46785">
    <property type="entry name" value="Winged helix' DNA-binding domain"/>
    <property type="match status" value="1"/>
</dbReference>
<dbReference type="InterPro" id="IPR036388">
    <property type="entry name" value="WH-like_DNA-bd_sf"/>
</dbReference>
<dbReference type="AlphaFoldDB" id="A0A382HRN8"/>
<dbReference type="EMBL" id="UINC01062932">
    <property type="protein sequence ID" value="SVB90026.1"/>
    <property type="molecule type" value="Genomic_DNA"/>
</dbReference>
<dbReference type="InterPro" id="IPR027395">
    <property type="entry name" value="WH_DNA-bd_dom"/>
</dbReference>
<dbReference type="Gene3D" id="1.10.10.10">
    <property type="entry name" value="Winged helix-like DNA-binding domain superfamily/Winged helix DNA-binding domain"/>
    <property type="match status" value="1"/>
</dbReference>
<evidence type="ECO:0000313" key="2">
    <source>
        <dbReference type="EMBL" id="SVB90026.1"/>
    </source>
</evidence>
<reference evidence="2" key="1">
    <citation type="submission" date="2018-05" db="EMBL/GenBank/DDBJ databases">
        <authorList>
            <person name="Lanie J.A."/>
            <person name="Ng W.-L."/>
            <person name="Kazmierczak K.M."/>
            <person name="Andrzejewski T.M."/>
            <person name="Davidsen T.M."/>
            <person name="Wayne K.J."/>
            <person name="Tettelin H."/>
            <person name="Glass J.I."/>
            <person name="Rusch D."/>
            <person name="Podicherti R."/>
            <person name="Tsui H.-C.T."/>
            <person name="Winkler M.E."/>
        </authorList>
    </citation>
    <scope>NUCLEOTIDE SEQUENCE</scope>
</reference>
<evidence type="ECO:0000259" key="1">
    <source>
        <dbReference type="Pfam" id="PF13601"/>
    </source>
</evidence>
<dbReference type="InterPro" id="IPR036390">
    <property type="entry name" value="WH_DNA-bd_sf"/>
</dbReference>